<dbReference type="EMBL" id="CP053923">
    <property type="protein sequence ID" value="QNT69503.1"/>
    <property type="molecule type" value="Genomic_DNA"/>
</dbReference>
<dbReference type="GO" id="GO:0046872">
    <property type="term" value="F:metal ion binding"/>
    <property type="evidence" value="ECO:0007669"/>
    <property type="project" value="UniProtKB-KW"/>
</dbReference>
<dbReference type="InterPro" id="IPR036291">
    <property type="entry name" value="NAD(P)-bd_dom_sf"/>
</dbReference>
<dbReference type="KEGG" id="dvn:HQ394_09390"/>
<dbReference type="InterPro" id="IPR012301">
    <property type="entry name" value="Malic_N_dom"/>
</dbReference>
<dbReference type="RefSeq" id="WP_190263004.1">
    <property type="nucleotide sequence ID" value="NZ_CP053923.1"/>
</dbReference>
<sequence>MLDAGLNRPARNGAEILRDPRLNKISAFSEDEREQLGLLGLVPEGIDSEDQQIARVRMQLSRKTSALGKYIYLTSLLDNNETLFFRVLMSDPAAYMPIVYTPTVGEACQKFGHILRRPRGLYLSANRRGRIRDILRNWPEPDVRFIVVTDGERILGLGDLGANGMGIPIGKLALYTACAGVPPQVTLPIVLDVGTNNQELLDDPLYLGLRQPRLRGAEYDEMIEEFVMAVQDVFPRCCIQFEDFANINSIPILARYRDRVCCYNDDIQGTAAVAVAGIFGALRILDAKMAEQTFLFLGAGSAGTGIADLLVKTMMQEGVSEAEARQRCWFVDSKGLVVASRTELADFKKPYAHEHPPVPDFLQAIEELRPTAIIGVSTIAKAFNQDVIEAMARINERPIVFPYSNPTSRSECTAEEAYTWSDGRAIFAAGSPFAPVELNGQTLVPGQGNNVYIFPAVGMAVYATEAERVTDEMFIVAARAVAEQVSAETLATGLIYPPMADILKSSLQVAKRVADYIFDVELARIERPANVDELIEASVYQPRYRSLI</sequence>
<evidence type="ECO:0000256" key="6">
    <source>
        <dbReference type="PIRSR" id="PIRSR000106-2"/>
    </source>
</evidence>
<feature type="binding site" evidence="7">
    <location>
        <position position="242"/>
    </location>
    <ligand>
        <name>a divalent metal cation</name>
        <dbReference type="ChEBI" id="CHEBI:60240"/>
    </ligand>
</feature>
<keyword evidence="3 7" id="KW-0479">Metal-binding</keyword>
<dbReference type="Gene3D" id="3.40.50.720">
    <property type="entry name" value="NAD(P)-binding Rossmann-like Domain"/>
    <property type="match status" value="1"/>
</dbReference>
<feature type="binding site" evidence="6">
    <location>
        <position position="153"/>
    </location>
    <ligand>
        <name>(S)-malate</name>
        <dbReference type="ChEBI" id="CHEBI:15589"/>
    </ligand>
</feature>
<dbReference type="SUPFAM" id="SSF53223">
    <property type="entry name" value="Aminoacid dehydrogenase-like, N-terminal domain"/>
    <property type="match status" value="1"/>
</dbReference>
<comment type="cofactor">
    <cofactor evidence="7">
        <name>Mg(2+)</name>
        <dbReference type="ChEBI" id="CHEBI:18420"/>
    </cofactor>
    <cofactor evidence="7">
        <name>Mn(2+)</name>
        <dbReference type="ChEBI" id="CHEBI:29035"/>
    </cofactor>
    <text evidence="7">Divalent metal cations. Prefers magnesium or manganese.</text>
</comment>
<dbReference type="Proteomes" id="UP000516369">
    <property type="component" value="Chromosome"/>
</dbReference>
<dbReference type="SMART" id="SM01274">
    <property type="entry name" value="malic"/>
    <property type="match status" value="1"/>
</dbReference>
<dbReference type="PRINTS" id="PR00072">
    <property type="entry name" value="MALOXRDTASE"/>
</dbReference>
<dbReference type="GO" id="GO:0004473">
    <property type="term" value="F:malate dehydrogenase (decarboxylating) (NADP+) activity"/>
    <property type="evidence" value="ECO:0007669"/>
    <property type="project" value="TreeGrafter"/>
</dbReference>
<evidence type="ECO:0000256" key="2">
    <source>
        <dbReference type="ARBA" id="ARBA00008785"/>
    </source>
</evidence>
<accession>A0A7H1N1B7</accession>
<dbReference type="SMART" id="SM00919">
    <property type="entry name" value="Malic_M"/>
    <property type="match status" value="1"/>
</dbReference>
<keyword evidence="4" id="KW-0560">Oxidoreductase</keyword>
<dbReference type="PANTHER" id="PTHR23406">
    <property type="entry name" value="MALIC ENZYME-RELATED"/>
    <property type="match status" value="1"/>
</dbReference>
<feature type="binding site" evidence="7">
    <location>
        <position position="266"/>
    </location>
    <ligand>
        <name>a divalent metal cation</name>
        <dbReference type="ChEBI" id="CHEBI:60240"/>
    </ligand>
</feature>
<reference evidence="11 12" key="1">
    <citation type="submission" date="2020-05" db="EMBL/GenBank/DDBJ databases">
        <title>Complete closed genome sequence of Defluviicoccus vanus.</title>
        <authorList>
            <person name="Bessarab I."/>
            <person name="Arumugam K."/>
            <person name="Maszenan A.M."/>
            <person name="Seviour R.J."/>
            <person name="Williams R.B."/>
        </authorList>
    </citation>
    <scope>NUCLEOTIDE SEQUENCE [LARGE SCALE GENOMIC DNA]</scope>
    <source>
        <strain evidence="11 12">Ben 114</strain>
    </source>
</reference>
<evidence type="ECO:0000313" key="12">
    <source>
        <dbReference type="Proteomes" id="UP000516369"/>
    </source>
</evidence>
<keyword evidence="12" id="KW-1185">Reference proteome</keyword>
<proteinExistence type="inferred from homology"/>
<feature type="active site" description="Proton acceptor" evidence="5">
    <location>
        <position position="171"/>
    </location>
</feature>
<dbReference type="GO" id="GO:0051287">
    <property type="term" value="F:NAD binding"/>
    <property type="evidence" value="ECO:0007669"/>
    <property type="project" value="InterPro"/>
</dbReference>
<dbReference type="InterPro" id="IPR001891">
    <property type="entry name" value="Malic_OxRdtase"/>
</dbReference>
<dbReference type="GO" id="GO:0006108">
    <property type="term" value="P:malate metabolic process"/>
    <property type="evidence" value="ECO:0007669"/>
    <property type="project" value="TreeGrafter"/>
</dbReference>
<feature type="binding site" evidence="7">
    <location>
        <position position="243"/>
    </location>
    <ligand>
        <name>a divalent metal cation</name>
        <dbReference type="ChEBI" id="CHEBI:60240"/>
    </ligand>
</feature>
<dbReference type="InterPro" id="IPR046346">
    <property type="entry name" value="Aminoacid_DH-like_N_sf"/>
</dbReference>
<feature type="binding site" evidence="6">
    <location>
        <position position="405"/>
    </location>
    <ligand>
        <name>(S)-malate</name>
        <dbReference type="ChEBI" id="CHEBI:15589"/>
    </ligand>
</feature>
<dbReference type="SUPFAM" id="SSF51735">
    <property type="entry name" value="NAD(P)-binding Rossmann-fold domains"/>
    <property type="match status" value="1"/>
</dbReference>
<dbReference type="PANTHER" id="PTHR23406:SF90">
    <property type="entry name" value="MALIC ENZYME-RELATED"/>
    <property type="match status" value="1"/>
</dbReference>
<evidence type="ECO:0000256" key="3">
    <source>
        <dbReference type="ARBA" id="ARBA00022723"/>
    </source>
</evidence>
<evidence type="ECO:0000259" key="10">
    <source>
        <dbReference type="SMART" id="SM01274"/>
    </source>
</evidence>
<dbReference type="Gene3D" id="3.40.50.10380">
    <property type="entry name" value="Malic enzyme, N-terminal domain"/>
    <property type="match status" value="1"/>
</dbReference>
<dbReference type="FunFam" id="3.40.50.720:FF:000060">
    <property type="entry name" value="Malic enzyme"/>
    <property type="match status" value="1"/>
</dbReference>
<evidence type="ECO:0000313" key="11">
    <source>
        <dbReference type="EMBL" id="QNT69503.1"/>
    </source>
</evidence>
<dbReference type="Pfam" id="PF03949">
    <property type="entry name" value="Malic_M"/>
    <property type="match status" value="1"/>
</dbReference>
<feature type="domain" description="Malic enzyme NAD-binding" evidence="9">
    <location>
        <begin position="267"/>
        <end position="518"/>
    </location>
</feature>
<feature type="domain" description="Malic enzyme N-terminal" evidence="10">
    <location>
        <begin position="77"/>
        <end position="257"/>
    </location>
</feature>
<evidence type="ECO:0000256" key="7">
    <source>
        <dbReference type="PIRSR" id="PIRSR000106-3"/>
    </source>
</evidence>
<evidence type="ECO:0000256" key="8">
    <source>
        <dbReference type="RuleBase" id="RU003427"/>
    </source>
</evidence>
<feature type="binding site" evidence="6">
    <location>
        <position position="449"/>
    </location>
    <ligand>
        <name>(S)-malate</name>
        <dbReference type="ChEBI" id="CHEBI:15589"/>
    </ligand>
</feature>
<evidence type="ECO:0000256" key="1">
    <source>
        <dbReference type="ARBA" id="ARBA00001936"/>
    </source>
</evidence>
<protein>
    <submittedName>
        <fullName evidence="11">NAD-dependent malic enzyme</fullName>
    </submittedName>
</protein>
<dbReference type="NCBIfam" id="NF010052">
    <property type="entry name" value="PRK13529.1"/>
    <property type="match status" value="1"/>
</dbReference>
<comment type="similarity">
    <text evidence="2 8">Belongs to the malic enzymes family.</text>
</comment>
<evidence type="ECO:0000256" key="4">
    <source>
        <dbReference type="ARBA" id="ARBA00023002"/>
    </source>
</evidence>
<feature type="active site" description="Proton donor" evidence="5">
    <location>
        <position position="100"/>
    </location>
</feature>
<name>A0A7H1N1B7_9PROT</name>
<evidence type="ECO:0000259" key="9">
    <source>
        <dbReference type="SMART" id="SM00919"/>
    </source>
</evidence>
<comment type="cofactor">
    <cofactor evidence="1">
        <name>Mn(2+)</name>
        <dbReference type="ChEBI" id="CHEBI:29035"/>
    </cofactor>
</comment>
<organism evidence="11 12">
    <name type="scientific">Defluviicoccus vanus</name>
    <dbReference type="NCBI Taxonomy" id="111831"/>
    <lineage>
        <taxon>Bacteria</taxon>
        <taxon>Pseudomonadati</taxon>
        <taxon>Pseudomonadota</taxon>
        <taxon>Alphaproteobacteria</taxon>
        <taxon>Rhodospirillales</taxon>
        <taxon>Rhodospirillaceae</taxon>
        <taxon>Defluviicoccus</taxon>
    </lineage>
</organism>
<dbReference type="PIRSF" id="PIRSF000106">
    <property type="entry name" value="ME"/>
    <property type="match status" value="1"/>
</dbReference>
<dbReference type="InterPro" id="IPR012302">
    <property type="entry name" value="Malic_NAD-bd"/>
</dbReference>
<evidence type="ECO:0000256" key="5">
    <source>
        <dbReference type="PIRSR" id="PIRSR000106-1"/>
    </source>
</evidence>
<gene>
    <name evidence="11" type="ORF">HQ394_09390</name>
</gene>
<dbReference type="AlphaFoldDB" id="A0A7H1N1B7"/>
<dbReference type="InterPro" id="IPR037062">
    <property type="entry name" value="Malic_N_dom_sf"/>
</dbReference>
<dbReference type="CDD" id="cd05312">
    <property type="entry name" value="NAD_bind_1_malic_enz"/>
    <property type="match status" value="1"/>
</dbReference>
<dbReference type="Pfam" id="PF00390">
    <property type="entry name" value="malic"/>
    <property type="match status" value="1"/>
</dbReference>